<name>A0ABV7YZT5_9BACT</name>
<dbReference type="Proteomes" id="UP001595616">
    <property type="component" value="Unassembled WGS sequence"/>
</dbReference>
<evidence type="ECO:0000313" key="2">
    <source>
        <dbReference type="Proteomes" id="UP001595616"/>
    </source>
</evidence>
<accession>A0ABV7YZT5</accession>
<protein>
    <submittedName>
        <fullName evidence="1">Uncharacterized protein</fullName>
    </submittedName>
</protein>
<sequence>MAKRNVFHSGQRIKFKKIKFRAFPWLETVPYNGLKTECRSYLIIRLSRAGLGARSTLNAAFTLELSNSGFRTKSYSGEDFVGRFALNYGLGKLTNGYNEAVKPFYNEAVNIYSQVLSKSFSNEIKNALINGK</sequence>
<dbReference type="RefSeq" id="WP_379839734.1">
    <property type="nucleotide sequence ID" value="NZ_JBHRYQ010000001.1"/>
</dbReference>
<reference evidence="2" key="1">
    <citation type="journal article" date="2019" name="Int. J. Syst. Evol. Microbiol.">
        <title>The Global Catalogue of Microorganisms (GCM) 10K type strain sequencing project: providing services to taxonomists for standard genome sequencing and annotation.</title>
        <authorList>
            <consortium name="The Broad Institute Genomics Platform"/>
            <consortium name="The Broad Institute Genome Sequencing Center for Infectious Disease"/>
            <person name="Wu L."/>
            <person name="Ma J."/>
        </authorList>
    </citation>
    <scope>NUCLEOTIDE SEQUENCE [LARGE SCALE GENOMIC DNA]</scope>
    <source>
        <strain evidence="2">CECT 7956</strain>
    </source>
</reference>
<dbReference type="EMBL" id="JBHRYQ010000001">
    <property type="protein sequence ID" value="MFC3812829.1"/>
    <property type="molecule type" value="Genomic_DNA"/>
</dbReference>
<proteinExistence type="predicted"/>
<gene>
    <name evidence="1" type="ORF">ACFOOI_19350</name>
</gene>
<organism evidence="1 2">
    <name type="scientific">Lacihabitans lacunae</name>
    <dbReference type="NCBI Taxonomy" id="1028214"/>
    <lineage>
        <taxon>Bacteria</taxon>
        <taxon>Pseudomonadati</taxon>
        <taxon>Bacteroidota</taxon>
        <taxon>Cytophagia</taxon>
        <taxon>Cytophagales</taxon>
        <taxon>Leadbetterellaceae</taxon>
        <taxon>Lacihabitans</taxon>
    </lineage>
</organism>
<comment type="caution">
    <text evidence="1">The sequence shown here is derived from an EMBL/GenBank/DDBJ whole genome shotgun (WGS) entry which is preliminary data.</text>
</comment>
<keyword evidence="2" id="KW-1185">Reference proteome</keyword>
<evidence type="ECO:0000313" key="1">
    <source>
        <dbReference type="EMBL" id="MFC3812829.1"/>
    </source>
</evidence>